<dbReference type="AlphaFoldDB" id="A0A9Y6J4Y1"/>
<keyword evidence="8" id="KW-1133">Transmembrane helix</keyword>
<keyword evidence="9" id="KW-0472">Membrane</keyword>
<evidence type="ECO:0000256" key="11">
    <source>
        <dbReference type="PROSITE-ProRule" id="PRU00043"/>
    </source>
</evidence>
<dbReference type="Pfam" id="PF08266">
    <property type="entry name" value="Cadherin_2"/>
    <property type="match status" value="1"/>
</dbReference>
<comment type="subcellular location">
    <subcellularLocation>
        <location evidence="1">Cell membrane</location>
        <topology evidence="1">Single-pass type I membrane protein</topology>
    </subcellularLocation>
</comment>
<evidence type="ECO:0000256" key="8">
    <source>
        <dbReference type="ARBA" id="ARBA00022989"/>
    </source>
</evidence>
<dbReference type="PROSITE" id="PS50268">
    <property type="entry name" value="CADHERIN_2"/>
    <property type="match status" value="2"/>
</dbReference>
<gene>
    <name evidence="15" type="primary">LOC106455949</name>
</gene>
<evidence type="ECO:0000256" key="12">
    <source>
        <dbReference type="SAM" id="SignalP"/>
    </source>
</evidence>
<evidence type="ECO:0000256" key="6">
    <source>
        <dbReference type="ARBA" id="ARBA00022837"/>
    </source>
</evidence>
<dbReference type="PANTHER" id="PTHR24028">
    <property type="entry name" value="CADHERIN-87A"/>
    <property type="match status" value="1"/>
</dbReference>
<evidence type="ECO:0000256" key="1">
    <source>
        <dbReference type="ARBA" id="ARBA00004251"/>
    </source>
</evidence>
<accession>A0A9Y6J4Y1</accession>
<keyword evidence="10" id="KW-0325">Glycoprotein</keyword>
<name>A0A9Y6J4Y1_9CICH</name>
<keyword evidence="3" id="KW-0812">Transmembrane</keyword>
<dbReference type="GO" id="GO:0005509">
    <property type="term" value="F:calcium ion binding"/>
    <property type="evidence" value="ECO:0007669"/>
    <property type="project" value="UniProtKB-UniRule"/>
</dbReference>
<keyword evidence="14" id="KW-1185">Reference proteome</keyword>
<keyword evidence="2" id="KW-1003">Cell membrane</keyword>
<dbReference type="PANTHER" id="PTHR24028:SF296">
    <property type="entry name" value="PROTOCADHERIN 1 GAMMA 11 PRECURSOR-RELATED"/>
    <property type="match status" value="1"/>
</dbReference>
<dbReference type="InterPro" id="IPR015919">
    <property type="entry name" value="Cadherin-like_sf"/>
</dbReference>
<dbReference type="InterPro" id="IPR020894">
    <property type="entry name" value="Cadherin_CS"/>
</dbReference>
<dbReference type="GeneID" id="106455949"/>
<evidence type="ECO:0000313" key="15">
    <source>
        <dbReference type="RefSeq" id="XP_013763238.1"/>
    </source>
</evidence>
<protein>
    <submittedName>
        <fullName evidence="15">Protocadherin beta-18-like</fullName>
    </submittedName>
</protein>
<dbReference type="GO" id="GO:0005886">
    <property type="term" value="C:plasma membrane"/>
    <property type="evidence" value="ECO:0007669"/>
    <property type="project" value="UniProtKB-SubCell"/>
</dbReference>
<keyword evidence="4 12" id="KW-0732">Signal</keyword>
<evidence type="ECO:0000256" key="4">
    <source>
        <dbReference type="ARBA" id="ARBA00022729"/>
    </source>
</evidence>
<dbReference type="GO" id="GO:0009653">
    <property type="term" value="P:anatomical structure morphogenesis"/>
    <property type="evidence" value="ECO:0007669"/>
    <property type="project" value="UniProtKB-ARBA"/>
</dbReference>
<evidence type="ECO:0000256" key="10">
    <source>
        <dbReference type="ARBA" id="ARBA00023180"/>
    </source>
</evidence>
<evidence type="ECO:0000313" key="14">
    <source>
        <dbReference type="Proteomes" id="UP000695023"/>
    </source>
</evidence>
<keyword evidence="7" id="KW-0130">Cell adhesion</keyword>
<feature type="domain" description="Cadherin" evidence="13">
    <location>
        <begin position="24"/>
        <end position="123"/>
    </location>
</feature>
<reference evidence="15" key="1">
    <citation type="submission" date="2025-08" db="UniProtKB">
        <authorList>
            <consortium name="RefSeq"/>
        </authorList>
    </citation>
    <scope>IDENTIFICATION</scope>
</reference>
<organism evidence="14 15">
    <name type="scientific">Pundamilia nyererei</name>
    <dbReference type="NCBI Taxonomy" id="303518"/>
    <lineage>
        <taxon>Eukaryota</taxon>
        <taxon>Metazoa</taxon>
        <taxon>Chordata</taxon>
        <taxon>Craniata</taxon>
        <taxon>Vertebrata</taxon>
        <taxon>Euteleostomi</taxon>
        <taxon>Actinopterygii</taxon>
        <taxon>Neopterygii</taxon>
        <taxon>Teleostei</taxon>
        <taxon>Neoteleostei</taxon>
        <taxon>Acanthomorphata</taxon>
        <taxon>Ovalentaria</taxon>
        <taxon>Cichlomorphae</taxon>
        <taxon>Cichliformes</taxon>
        <taxon>Cichlidae</taxon>
        <taxon>African cichlids</taxon>
        <taxon>Pseudocrenilabrinae</taxon>
        <taxon>Haplochromini</taxon>
        <taxon>Pundamilia</taxon>
    </lineage>
</organism>
<dbReference type="PROSITE" id="PS00232">
    <property type="entry name" value="CADHERIN_1"/>
    <property type="match status" value="1"/>
</dbReference>
<sequence>MKWQALLFSLVFYLGPVIGQISYSIPEEMPSGSLVGNIAQDLGLDTKRLKSGRARVYTGDGVEYIELNGERGLLLIKERIDREALCRQTTPCALHFQIILENPMEFYSVTVEIIDINDNPPTFEKSEVTFKISESAVIGGKFVLDRAIDLDVGKNGLQKYELKPTDNFVLKGDSQGSGTEKAEMILQKPLDREKEESISLVLTAFDGGDPQMSGTIRIFI</sequence>
<dbReference type="InterPro" id="IPR050174">
    <property type="entry name" value="Protocadherin/Cadherin-CA"/>
</dbReference>
<evidence type="ECO:0000256" key="2">
    <source>
        <dbReference type="ARBA" id="ARBA00022475"/>
    </source>
</evidence>
<feature type="chain" id="PRO_5041419958" evidence="12">
    <location>
        <begin position="20"/>
        <end position="220"/>
    </location>
</feature>
<keyword evidence="5" id="KW-0677">Repeat</keyword>
<dbReference type="CDD" id="cd11304">
    <property type="entry name" value="Cadherin_repeat"/>
    <property type="match status" value="1"/>
</dbReference>
<evidence type="ECO:0000259" key="13">
    <source>
        <dbReference type="PROSITE" id="PS50268"/>
    </source>
</evidence>
<dbReference type="Pfam" id="PF00028">
    <property type="entry name" value="Cadherin"/>
    <property type="match status" value="1"/>
</dbReference>
<dbReference type="Proteomes" id="UP000695023">
    <property type="component" value="Unplaced"/>
</dbReference>
<dbReference type="Gene3D" id="2.60.40.60">
    <property type="entry name" value="Cadherins"/>
    <property type="match status" value="2"/>
</dbReference>
<evidence type="ECO:0000256" key="5">
    <source>
        <dbReference type="ARBA" id="ARBA00022737"/>
    </source>
</evidence>
<evidence type="ECO:0000256" key="3">
    <source>
        <dbReference type="ARBA" id="ARBA00022692"/>
    </source>
</evidence>
<dbReference type="GO" id="GO:0007156">
    <property type="term" value="P:homophilic cell adhesion via plasma membrane adhesion molecules"/>
    <property type="evidence" value="ECO:0007669"/>
    <property type="project" value="InterPro"/>
</dbReference>
<dbReference type="InterPro" id="IPR002126">
    <property type="entry name" value="Cadherin-like_dom"/>
</dbReference>
<dbReference type="FunFam" id="2.60.40.60:FF:000007">
    <property type="entry name" value="Protocadherin alpha 2"/>
    <property type="match status" value="1"/>
</dbReference>
<dbReference type="FunFam" id="2.60.40.60:FF:000006">
    <property type="entry name" value="Protocadherin alpha 2"/>
    <property type="match status" value="1"/>
</dbReference>
<dbReference type="RefSeq" id="XP_013763238.1">
    <property type="nucleotide sequence ID" value="XM_013907784.1"/>
</dbReference>
<keyword evidence="6 11" id="KW-0106">Calcium</keyword>
<feature type="signal peptide" evidence="12">
    <location>
        <begin position="1"/>
        <end position="19"/>
    </location>
</feature>
<dbReference type="PRINTS" id="PR00205">
    <property type="entry name" value="CADHERIN"/>
</dbReference>
<feature type="non-terminal residue" evidence="15">
    <location>
        <position position="220"/>
    </location>
</feature>
<evidence type="ECO:0000256" key="7">
    <source>
        <dbReference type="ARBA" id="ARBA00022889"/>
    </source>
</evidence>
<dbReference type="InterPro" id="IPR013164">
    <property type="entry name" value="Cadherin_N"/>
</dbReference>
<dbReference type="SUPFAM" id="SSF49313">
    <property type="entry name" value="Cadherin-like"/>
    <property type="match status" value="2"/>
</dbReference>
<proteinExistence type="predicted"/>
<evidence type="ECO:0000256" key="9">
    <source>
        <dbReference type="ARBA" id="ARBA00023136"/>
    </source>
</evidence>
<feature type="domain" description="Cadherin" evidence="13">
    <location>
        <begin position="124"/>
        <end position="220"/>
    </location>
</feature>